<evidence type="ECO:0000256" key="1">
    <source>
        <dbReference type="SAM" id="MobiDB-lite"/>
    </source>
</evidence>
<evidence type="ECO:0000313" key="2">
    <source>
        <dbReference type="EMBL" id="ELA41745.1"/>
    </source>
</evidence>
<dbReference type="OrthoDB" id="3318at2759"/>
<dbReference type="VEuPathDB" id="MicrosporidiaDB:VICG_01249"/>
<dbReference type="InParanoid" id="L2GMM4"/>
<dbReference type="EMBL" id="JH370139">
    <property type="protein sequence ID" value="ELA41745.1"/>
    <property type="molecule type" value="Genomic_DNA"/>
</dbReference>
<keyword evidence="3" id="KW-1185">Reference proteome</keyword>
<dbReference type="RefSeq" id="XP_007604695.1">
    <property type="nucleotide sequence ID" value="XM_007604633.1"/>
</dbReference>
<accession>L2GMM4</accession>
<dbReference type="SUPFAM" id="SSF50156">
    <property type="entry name" value="PDZ domain-like"/>
    <property type="match status" value="1"/>
</dbReference>
<evidence type="ECO:0008006" key="4">
    <source>
        <dbReference type="Google" id="ProtNLM"/>
    </source>
</evidence>
<name>L2GMM4_VITCO</name>
<reference evidence="3" key="1">
    <citation type="submission" date="2011-05" db="EMBL/GenBank/DDBJ databases">
        <title>The genome sequence of Vittaforma corneae strain ATCC 50505.</title>
        <authorList>
            <consortium name="The Broad Institute Genome Sequencing Platform"/>
            <person name="Cuomo C."/>
            <person name="Didier E."/>
            <person name="Bowers L."/>
            <person name="Young S.K."/>
            <person name="Zeng Q."/>
            <person name="Gargeya S."/>
            <person name="Fitzgerald M."/>
            <person name="Haas B."/>
            <person name="Abouelleil A."/>
            <person name="Alvarado L."/>
            <person name="Arachchi H.M."/>
            <person name="Berlin A."/>
            <person name="Chapman S.B."/>
            <person name="Gearin G."/>
            <person name="Goldberg J."/>
            <person name="Griggs A."/>
            <person name="Gujja S."/>
            <person name="Hansen M."/>
            <person name="Heiman D."/>
            <person name="Howarth C."/>
            <person name="Larimer J."/>
            <person name="Lui A."/>
            <person name="MacDonald P.J.P."/>
            <person name="McCowen C."/>
            <person name="Montmayeur A."/>
            <person name="Murphy C."/>
            <person name="Neiman D."/>
            <person name="Pearson M."/>
            <person name="Priest M."/>
            <person name="Roberts A."/>
            <person name="Saif S."/>
            <person name="Shea T."/>
            <person name="Sisk P."/>
            <person name="Stolte C."/>
            <person name="Sykes S."/>
            <person name="Wortman J."/>
            <person name="Nusbaum C."/>
            <person name="Birren B."/>
        </authorList>
    </citation>
    <scope>NUCLEOTIDE SEQUENCE [LARGE SCALE GENOMIC DNA]</scope>
    <source>
        <strain evidence="3">ATCC 50505</strain>
    </source>
</reference>
<gene>
    <name evidence="2" type="ORF">VICG_01249</name>
</gene>
<proteinExistence type="predicted"/>
<dbReference type="InterPro" id="IPR036034">
    <property type="entry name" value="PDZ_sf"/>
</dbReference>
<feature type="region of interest" description="Disordered" evidence="1">
    <location>
        <begin position="335"/>
        <end position="371"/>
    </location>
</feature>
<protein>
    <recommendedName>
        <fullName evidence="4">PDZ domain-containing protein</fullName>
    </recommendedName>
</protein>
<dbReference type="Proteomes" id="UP000011082">
    <property type="component" value="Unassembled WGS sequence"/>
</dbReference>
<dbReference type="AlphaFoldDB" id="L2GMM4"/>
<evidence type="ECO:0000313" key="3">
    <source>
        <dbReference type="Proteomes" id="UP000011082"/>
    </source>
</evidence>
<sequence length="501" mass="56089">MGNTQSVPKHNFYLTKVSNTDLPLVPFIHTIVGYNATPVKDTDPLVLREILNTQDLCLEVFDILLNRRFKVTIPKFGDSTEKLGINVIKLKSIPTLLKIQIISVKESSNTLLKTGDCIVGIENSHVESEDELFYEIKSTRKIGLVVLRGNKGYVVECEGTELGCEIGCGLLYSIPEREYFMSEYTGRIKKEVEESSTVSSQGEQVNSDIVGITNVENQDQKTSSGSASIQVGSDVDDQKMDSNNNILLEKEFTNNFNSSNMYFISQSVKDSIKEAIIENSDNLNTVVSLGSTAITQDHLPAMKSVGSLCEQKEMATTGTFNMSEIGKSIEDIENSTADDNTNAKSRPENDRSHPQIPERLAEGAPGKHPFNVVHSDKTASYVYRSPRNNIKNQSIHSAVPINQVNASRIYDEAEVPSENQYFQGQHTKNDDEHANVVSSSVVCKENYIFKDGEMKMKDDVFEERRHDENAKKNWKDIFEEDDESLPFDEKRKDVANSIKDL</sequence>
<feature type="compositionally biased region" description="Polar residues" evidence="1">
    <location>
        <begin position="335"/>
        <end position="344"/>
    </location>
</feature>
<dbReference type="HOGENOM" id="CLU_544232_0_0_1"/>
<dbReference type="GeneID" id="19881960"/>
<dbReference type="STRING" id="993615.L2GMM4"/>
<organism evidence="2 3">
    <name type="scientific">Vittaforma corneae (strain ATCC 50505)</name>
    <name type="common">Microsporidian parasite</name>
    <name type="synonym">Nosema corneum</name>
    <dbReference type="NCBI Taxonomy" id="993615"/>
    <lineage>
        <taxon>Eukaryota</taxon>
        <taxon>Fungi</taxon>
        <taxon>Fungi incertae sedis</taxon>
        <taxon>Microsporidia</taxon>
        <taxon>Nosematidae</taxon>
        <taxon>Vittaforma</taxon>
    </lineage>
</organism>